<dbReference type="EMBL" id="CAJVPZ010001560">
    <property type="protein sequence ID" value="CAG8495081.1"/>
    <property type="molecule type" value="Genomic_DNA"/>
</dbReference>
<evidence type="ECO:0000256" key="1">
    <source>
        <dbReference type="SAM" id="MobiDB-lite"/>
    </source>
</evidence>
<evidence type="ECO:0000313" key="2">
    <source>
        <dbReference type="EMBL" id="CAG8495081.1"/>
    </source>
</evidence>
<organism evidence="2 3">
    <name type="scientific">Racocetra fulgida</name>
    <dbReference type="NCBI Taxonomy" id="60492"/>
    <lineage>
        <taxon>Eukaryota</taxon>
        <taxon>Fungi</taxon>
        <taxon>Fungi incertae sedis</taxon>
        <taxon>Mucoromycota</taxon>
        <taxon>Glomeromycotina</taxon>
        <taxon>Glomeromycetes</taxon>
        <taxon>Diversisporales</taxon>
        <taxon>Gigasporaceae</taxon>
        <taxon>Racocetra</taxon>
    </lineage>
</organism>
<evidence type="ECO:0000313" key="3">
    <source>
        <dbReference type="Proteomes" id="UP000789396"/>
    </source>
</evidence>
<dbReference type="OrthoDB" id="2463905at2759"/>
<sequence>MSLIIIETNLRRGIESQDKSNDEEDSNTDKGGLVYDEHYEEGEELNVVQDWD</sequence>
<proteinExistence type="predicted"/>
<comment type="caution">
    <text evidence="2">The sequence shown here is derived from an EMBL/GenBank/DDBJ whole genome shotgun (WGS) entry which is preliminary data.</text>
</comment>
<dbReference type="Proteomes" id="UP000789396">
    <property type="component" value="Unassembled WGS sequence"/>
</dbReference>
<name>A0A9N8WMY9_9GLOM</name>
<keyword evidence="3" id="KW-1185">Reference proteome</keyword>
<accession>A0A9N8WMY9</accession>
<gene>
    <name evidence="2" type="ORF">RFULGI_LOCUS2166</name>
</gene>
<feature type="region of interest" description="Disordered" evidence="1">
    <location>
        <begin position="12"/>
        <end position="52"/>
    </location>
</feature>
<reference evidence="2" key="1">
    <citation type="submission" date="2021-06" db="EMBL/GenBank/DDBJ databases">
        <authorList>
            <person name="Kallberg Y."/>
            <person name="Tangrot J."/>
            <person name="Rosling A."/>
        </authorList>
    </citation>
    <scope>NUCLEOTIDE SEQUENCE</scope>
    <source>
        <strain evidence="2">IN212</strain>
    </source>
</reference>
<protein>
    <submittedName>
        <fullName evidence="2">925_t:CDS:1</fullName>
    </submittedName>
</protein>
<dbReference type="AlphaFoldDB" id="A0A9N8WMY9"/>